<dbReference type="GO" id="GO:0005829">
    <property type="term" value="C:cytosol"/>
    <property type="evidence" value="ECO:0007669"/>
    <property type="project" value="TreeGrafter"/>
</dbReference>
<dbReference type="PANTHER" id="PTHR42743">
    <property type="entry name" value="AMINO-ACID AMINOTRANSFERASE"/>
    <property type="match status" value="1"/>
</dbReference>
<dbReference type="InterPro" id="IPR043131">
    <property type="entry name" value="BCAT-like_N"/>
</dbReference>
<dbReference type="PROSITE" id="PS00770">
    <property type="entry name" value="AA_TRANSFER_CLASS_4"/>
    <property type="match status" value="1"/>
</dbReference>
<evidence type="ECO:0000256" key="11">
    <source>
        <dbReference type="ARBA" id="ARBA00069174"/>
    </source>
</evidence>
<dbReference type="InterPro" id="IPR043132">
    <property type="entry name" value="BCAT-like_C"/>
</dbReference>
<evidence type="ECO:0000256" key="10">
    <source>
        <dbReference type="ARBA" id="ARBA00054027"/>
    </source>
</evidence>
<dbReference type="GO" id="GO:0046656">
    <property type="term" value="P:folic acid biosynthetic process"/>
    <property type="evidence" value="ECO:0007669"/>
    <property type="project" value="UniProtKB-KW"/>
</dbReference>
<evidence type="ECO:0000256" key="2">
    <source>
        <dbReference type="ARBA" id="ARBA00009320"/>
    </source>
</evidence>
<dbReference type="GO" id="GO:0008696">
    <property type="term" value="F:4-amino-4-deoxychorismate lyase activity"/>
    <property type="evidence" value="ECO:0007669"/>
    <property type="project" value="UniProtKB-UniRule"/>
</dbReference>
<keyword evidence="4 14" id="KW-0663">Pyridoxal phosphate</keyword>
<comment type="subunit">
    <text evidence="3">Homodimer.</text>
</comment>
<evidence type="ECO:0000256" key="6">
    <source>
        <dbReference type="ARBA" id="ARBA00023239"/>
    </source>
</evidence>
<dbReference type="CDD" id="cd01559">
    <property type="entry name" value="ADCL_like"/>
    <property type="match status" value="1"/>
</dbReference>
<dbReference type="GO" id="GO:0030170">
    <property type="term" value="F:pyridoxal phosphate binding"/>
    <property type="evidence" value="ECO:0007669"/>
    <property type="project" value="InterPro"/>
</dbReference>
<dbReference type="NCBIfam" id="TIGR03461">
    <property type="entry name" value="pabC_Proteo"/>
    <property type="match status" value="1"/>
</dbReference>
<keyword evidence="5" id="KW-0289">Folate biosynthesis</keyword>
<dbReference type="GO" id="GO:0008153">
    <property type="term" value="P:4-aminobenzoate biosynthetic process"/>
    <property type="evidence" value="ECO:0007669"/>
    <property type="project" value="UniProtKB-UniRule"/>
</dbReference>
<evidence type="ECO:0000256" key="1">
    <source>
        <dbReference type="ARBA" id="ARBA00001933"/>
    </source>
</evidence>
<evidence type="ECO:0000256" key="9">
    <source>
        <dbReference type="ARBA" id="ARBA00049529"/>
    </source>
</evidence>
<dbReference type="Gene3D" id="3.30.470.10">
    <property type="match status" value="1"/>
</dbReference>
<dbReference type="InterPro" id="IPR036038">
    <property type="entry name" value="Aminotransferase-like"/>
</dbReference>
<dbReference type="PANTHER" id="PTHR42743:SF2">
    <property type="entry name" value="AMINODEOXYCHORISMATE LYASE"/>
    <property type="match status" value="1"/>
</dbReference>
<evidence type="ECO:0000256" key="14">
    <source>
        <dbReference type="RuleBase" id="RU004516"/>
    </source>
</evidence>
<comment type="function">
    <text evidence="10">Involved in the biosynthesis of p-aminobenzoate (PABA), a precursor of tetrahydrofolate. Converts 4-amino-4-deoxychorismate into 4-aminobenzoate (PABA) and pyruvate.</text>
</comment>
<organism evidence="15">
    <name type="scientific">Pseudidiomarina aestuarii</name>
    <dbReference type="NCBI Taxonomy" id="624146"/>
    <lineage>
        <taxon>Bacteria</taxon>
        <taxon>Pseudomonadati</taxon>
        <taxon>Pseudomonadota</taxon>
        <taxon>Gammaproteobacteria</taxon>
        <taxon>Alteromonadales</taxon>
        <taxon>Idiomarinaceae</taxon>
        <taxon>Pseudidiomarina</taxon>
    </lineage>
</organism>
<dbReference type="InterPro" id="IPR017824">
    <property type="entry name" value="Aminodeoxychorismate_lyase_IV"/>
</dbReference>
<evidence type="ECO:0000256" key="8">
    <source>
        <dbReference type="ARBA" id="ARBA00035676"/>
    </source>
</evidence>
<comment type="similarity">
    <text evidence="2 13">Belongs to the class-IV pyridoxal-phosphate-dependent aminotransferase family.</text>
</comment>
<dbReference type="Gene3D" id="3.20.10.10">
    <property type="entry name" value="D-amino Acid Aminotransferase, subunit A, domain 2"/>
    <property type="match status" value="1"/>
</dbReference>
<gene>
    <name evidence="15" type="ORF">C9940_01155</name>
</gene>
<protein>
    <recommendedName>
        <fullName evidence="11 12">Aminodeoxychorismate lyase</fullName>
        <ecNumber evidence="8 12">4.1.3.38</ecNumber>
    </recommendedName>
</protein>
<sequence>MILINGQPENRIEVTDRGLQYGDGLFETIAYRNGQLEYFAQHLSRLLEGCHRLKIAFPVEQQQSLAGEVHTVCRQLNNDAVIKIMVTRGSGGRGYRYQTDMQTSRIISTHAMPKYPESHQSGITVRLCQQRLAINPALAGIKHLNRLEQVLARNEWQDDSIVEGLMLDYQNQLIEGTMSNVFLVHNNQLSTAELSDSGIAGIMRQQLIKIADRLSIPLHITSLTIDDLKSADEVFVCNSLIGIWPVTRITDLDMHYSHGPITQTLQHTLNSLNRNE</sequence>
<dbReference type="InterPro" id="IPR001544">
    <property type="entry name" value="Aminotrans_IV"/>
</dbReference>
<evidence type="ECO:0000313" key="15">
    <source>
        <dbReference type="EMBL" id="PTB86738.1"/>
    </source>
</evidence>
<evidence type="ECO:0000256" key="7">
    <source>
        <dbReference type="ARBA" id="ARBA00035633"/>
    </source>
</evidence>
<evidence type="ECO:0000256" key="3">
    <source>
        <dbReference type="ARBA" id="ARBA00011738"/>
    </source>
</evidence>
<dbReference type="InterPro" id="IPR050571">
    <property type="entry name" value="Class-IV_PLP-Dep_Aminotrnsfr"/>
</dbReference>
<dbReference type="Pfam" id="PF01063">
    <property type="entry name" value="Aminotran_4"/>
    <property type="match status" value="1"/>
</dbReference>
<dbReference type="SUPFAM" id="SSF56752">
    <property type="entry name" value="D-aminoacid aminotransferase-like PLP-dependent enzymes"/>
    <property type="match status" value="1"/>
</dbReference>
<dbReference type="EMBL" id="PYVN01000006">
    <property type="protein sequence ID" value="PTB86738.1"/>
    <property type="molecule type" value="Genomic_DNA"/>
</dbReference>
<accession>A0A2T4CZ33</accession>
<dbReference type="FunFam" id="3.20.10.10:FF:000002">
    <property type="entry name" value="D-alanine aminotransferase"/>
    <property type="match status" value="1"/>
</dbReference>
<proteinExistence type="inferred from homology"/>
<evidence type="ECO:0000256" key="5">
    <source>
        <dbReference type="ARBA" id="ARBA00022909"/>
    </source>
</evidence>
<evidence type="ECO:0000256" key="4">
    <source>
        <dbReference type="ARBA" id="ARBA00022898"/>
    </source>
</evidence>
<dbReference type="NCBIfam" id="NF004761">
    <property type="entry name" value="PRK06092.1"/>
    <property type="match status" value="1"/>
</dbReference>
<comment type="caution">
    <text evidence="15">The sequence shown here is derived from an EMBL/GenBank/DDBJ whole genome shotgun (WGS) entry which is preliminary data.</text>
</comment>
<dbReference type="EC" id="4.1.3.38" evidence="8 12"/>
<keyword evidence="6 15" id="KW-0456">Lyase</keyword>
<dbReference type="AlphaFoldDB" id="A0A2T4CZ33"/>
<name>A0A2T4CZ33_9GAMM</name>
<dbReference type="InterPro" id="IPR018300">
    <property type="entry name" value="Aminotrans_IV_CS"/>
</dbReference>
<comment type="cofactor">
    <cofactor evidence="1 14">
        <name>pyridoxal 5'-phosphate</name>
        <dbReference type="ChEBI" id="CHEBI:597326"/>
    </cofactor>
</comment>
<comment type="catalytic activity">
    <reaction evidence="9">
        <text>4-amino-4-deoxychorismate = 4-aminobenzoate + pyruvate + H(+)</text>
        <dbReference type="Rhea" id="RHEA:16201"/>
        <dbReference type="ChEBI" id="CHEBI:15361"/>
        <dbReference type="ChEBI" id="CHEBI:15378"/>
        <dbReference type="ChEBI" id="CHEBI:17836"/>
        <dbReference type="ChEBI" id="CHEBI:58406"/>
        <dbReference type="EC" id="4.1.3.38"/>
    </reaction>
</comment>
<reference evidence="15" key="1">
    <citation type="submission" date="2018-03" db="EMBL/GenBank/DDBJ databases">
        <title>Cross-interface Injection: A General Nanoliter Liquid Handling Method Applied to Single Cells Genome Amplification Automated Nanoliter Liquid Handling Applied to Single Cell Multiple Displacement Amplification.</title>
        <authorList>
            <person name="Yun J."/>
            <person name="Xu P."/>
            <person name="Xu J."/>
            <person name="Dai X."/>
            <person name="Wang Y."/>
            <person name="Zheng X."/>
            <person name="Cao C."/>
            <person name="Yi Q."/>
            <person name="Zhu Y."/>
            <person name="Wang L."/>
            <person name="Dong Z."/>
            <person name="Huang Y."/>
            <person name="Huang L."/>
            <person name="Du W."/>
        </authorList>
    </citation>
    <scope>NUCLEOTIDE SEQUENCE [LARGE SCALE GENOMIC DNA]</scope>
    <source>
        <strain evidence="15">Z-D3-2</strain>
    </source>
</reference>
<evidence type="ECO:0000256" key="13">
    <source>
        <dbReference type="RuleBase" id="RU004106"/>
    </source>
</evidence>
<comment type="pathway">
    <text evidence="7">Cofactor biosynthesis; tetrahydrofolate biosynthesis; 4-aminobenzoate from chorismate: step 2/2.</text>
</comment>
<evidence type="ECO:0000256" key="12">
    <source>
        <dbReference type="NCBIfam" id="TIGR03461"/>
    </source>
</evidence>